<comment type="caution">
    <text evidence="8">The sequence shown here is derived from an EMBL/GenBank/DDBJ whole genome shotgun (WGS) entry which is preliminary data.</text>
</comment>
<feature type="transmembrane region" description="Helical" evidence="6">
    <location>
        <begin position="61"/>
        <end position="85"/>
    </location>
</feature>
<keyword evidence="5" id="KW-0046">Antibiotic resistance</keyword>
<keyword evidence="6" id="KW-1003">Cell membrane</keyword>
<feature type="transmembrane region" description="Helical" evidence="6">
    <location>
        <begin position="231"/>
        <end position="253"/>
    </location>
</feature>
<evidence type="ECO:0000313" key="9">
    <source>
        <dbReference type="Proteomes" id="UP001597260"/>
    </source>
</evidence>
<keyword evidence="2 6" id="KW-0812">Transmembrane</keyword>
<keyword evidence="4 6" id="KW-0472">Membrane</keyword>
<proteinExistence type="inferred from homology"/>
<comment type="similarity">
    <text evidence="6">Belongs to the ABC-2 integral membrane protein family.</text>
</comment>
<gene>
    <name evidence="8" type="ORF">ACFQ4H_07650</name>
</gene>
<evidence type="ECO:0000256" key="2">
    <source>
        <dbReference type="ARBA" id="ARBA00022692"/>
    </source>
</evidence>
<evidence type="ECO:0000259" key="7">
    <source>
        <dbReference type="PROSITE" id="PS51012"/>
    </source>
</evidence>
<dbReference type="PROSITE" id="PS51012">
    <property type="entry name" value="ABC_TM2"/>
    <property type="match status" value="1"/>
</dbReference>
<evidence type="ECO:0000256" key="3">
    <source>
        <dbReference type="ARBA" id="ARBA00022989"/>
    </source>
</evidence>
<keyword evidence="9" id="KW-1185">Reference proteome</keyword>
<dbReference type="InterPro" id="IPR013525">
    <property type="entry name" value="ABC2_TM"/>
</dbReference>
<comment type="subcellular location">
    <subcellularLocation>
        <location evidence="6">Cell membrane</location>
        <topology evidence="6">Multi-pass membrane protein</topology>
    </subcellularLocation>
    <subcellularLocation>
        <location evidence="1">Membrane</location>
        <topology evidence="1">Multi-pass membrane protein</topology>
    </subcellularLocation>
</comment>
<evidence type="ECO:0000256" key="6">
    <source>
        <dbReference type="RuleBase" id="RU361157"/>
    </source>
</evidence>
<dbReference type="InterPro" id="IPR000412">
    <property type="entry name" value="ABC_2_transport"/>
</dbReference>
<accession>A0ABW3Y930</accession>
<evidence type="ECO:0000256" key="5">
    <source>
        <dbReference type="ARBA" id="ARBA00023251"/>
    </source>
</evidence>
<dbReference type="PANTHER" id="PTHR43229:SF2">
    <property type="entry name" value="NODULATION PROTEIN J"/>
    <property type="match status" value="1"/>
</dbReference>
<dbReference type="Pfam" id="PF01061">
    <property type="entry name" value="ABC2_membrane"/>
    <property type="match status" value="1"/>
</dbReference>
<evidence type="ECO:0000313" key="8">
    <source>
        <dbReference type="EMBL" id="MFD1320958.1"/>
    </source>
</evidence>
<dbReference type="EMBL" id="JBHTMP010000008">
    <property type="protein sequence ID" value="MFD1320958.1"/>
    <property type="molecule type" value="Genomic_DNA"/>
</dbReference>
<evidence type="ECO:0000256" key="1">
    <source>
        <dbReference type="ARBA" id="ARBA00004141"/>
    </source>
</evidence>
<sequence length="260" mass="27613">MTGNSSLYWAVSDSVTMIGRSLRHTRRNLDALLLAVMLPAILLLLFVYVFGGAITTGFAEYINYVVPGIILLCTGYGASSTAVSVANDMVTGIVDRFRSLPILSSAMLTGHVVASVARNAFATAIVIGLAFLMGFRPSAEPIEWLAVIGLLLLFILAMSWLAVTLGLLAGSVEGASGFTFVILFLPYLSSAFVPTETMPSALHAVAENQPITPMIETVRGLLMGTPIGNSALLALAWFGGILIVAYLLSARLFQRRAVRG</sequence>
<feature type="transmembrane region" description="Helical" evidence="6">
    <location>
        <begin position="106"/>
        <end position="132"/>
    </location>
</feature>
<dbReference type="PANTHER" id="PTHR43229">
    <property type="entry name" value="NODULATION PROTEIN J"/>
    <property type="match status" value="1"/>
</dbReference>
<organism evidence="8 9">
    <name type="scientific">Micromonospora sonneratiae</name>
    <dbReference type="NCBI Taxonomy" id="1184706"/>
    <lineage>
        <taxon>Bacteria</taxon>
        <taxon>Bacillati</taxon>
        <taxon>Actinomycetota</taxon>
        <taxon>Actinomycetes</taxon>
        <taxon>Micromonosporales</taxon>
        <taxon>Micromonosporaceae</taxon>
        <taxon>Micromonospora</taxon>
    </lineage>
</organism>
<keyword evidence="6" id="KW-0813">Transport</keyword>
<feature type="transmembrane region" description="Helical" evidence="6">
    <location>
        <begin position="144"/>
        <end position="168"/>
    </location>
</feature>
<protein>
    <recommendedName>
        <fullName evidence="6">Transport permease protein</fullName>
    </recommendedName>
</protein>
<dbReference type="InterPro" id="IPR051784">
    <property type="entry name" value="Nod_factor_ABC_transporter"/>
</dbReference>
<keyword evidence="3 6" id="KW-1133">Transmembrane helix</keyword>
<reference evidence="9" key="1">
    <citation type="journal article" date="2019" name="Int. J. Syst. Evol. Microbiol.">
        <title>The Global Catalogue of Microorganisms (GCM) 10K type strain sequencing project: providing services to taxonomists for standard genome sequencing and annotation.</title>
        <authorList>
            <consortium name="The Broad Institute Genomics Platform"/>
            <consortium name="The Broad Institute Genome Sequencing Center for Infectious Disease"/>
            <person name="Wu L."/>
            <person name="Ma J."/>
        </authorList>
    </citation>
    <scope>NUCLEOTIDE SEQUENCE [LARGE SCALE GENOMIC DNA]</scope>
    <source>
        <strain evidence="9">JCM 31037</strain>
    </source>
</reference>
<dbReference type="InterPro" id="IPR047817">
    <property type="entry name" value="ABC2_TM_bact-type"/>
</dbReference>
<dbReference type="RefSeq" id="WP_377568505.1">
    <property type="nucleotide sequence ID" value="NZ_JBHTMP010000008.1"/>
</dbReference>
<feature type="domain" description="ABC transmembrane type-2" evidence="7">
    <location>
        <begin position="30"/>
        <end position="256"/>
    </location>
</feature>
<feature type="transmembrane region" description="Helical" evidence="6">
    <location>
        <begin position="175"/>
        <end position="193"/>
    </location>
</feature>
<feature type="transmembrane region" description="Helical" evidence="6">
    <location>
        <begin position="31"/>
        <end position="55"/>
    </location>
</feature>
<name>A0ABW3Y930_9ACTN</name>
<dbReference type="PIRSF" id="PIRSF006648">
    <property type="entry name" value="DrrB"/>
    <property type="match status" value="1"/>
</dbReference>
<dbReference type="Proteomes" id="UP001597260">
    <property type="component" value="Unassembled WGS sequence"/>
</dbReference>
<evidence type="ECO:0000256" key="4">
    <source>
        <dbReference type="ARBA" id="ARBA00023136"/>
    </source>
</evidence>